<dbReference type="AlphaFoldDB" id="A0A072R1V0"/>
<accession>A0A072R1V0</accession>
<feature type="domain" description="Thiol:disulfide interchange protein DsbD N-terminal" evidence="2">
    <location>
        <begin position="114"/>
        <end position="201"/>
    </location>
</feature>
<gene>
    <name evidence="3" type="ORF">H710_00522</name>
</gene>
<dbReference type="InterPro" id="IPR028250">
    <property type="entry name" value="DsbDN"/>
</dbReference>
<dbReference type="Pfam" id="PF11412">
    <property type="entry name" value="DsbD_N"/>
    <property type="match status" value="1"/>
</dbReference>
<dbReference type="STRING" id="1293911.H710_00522"/>
<protein>
    <recommendedName>
        <fullName evidence="2">Thiol:disulfide interchange protein DsbD N-terminal domain-containing protein</fullName>
    </recommendedName>
</protein>
<keyword evidence="1" id="KW-1133">Transmembrane helix</keyword>
<evidence type="ECO:0000259" key="2">
    <source>
        <dbReference type="Pfam" id="PF11412"/>
    </source>
</evidence>
<keyword evidence="1" id="KW-0472">Membrane</keyword>
<name>A0A072R1V0_BARBA</name>
<evidence type="ECO:0000313" key="3">
    <source>
        <dbReference type="EMBL" id="KEG19928.1"/>
    </source>
</evidence>
<dbReference type="EMBL" id="ASIV01000004">
    <property type="protein sequence ID" value="KEG19928.1"/>
    <property type="molecule type" value="Genomic_DNA"/>
</dbReference>
<sequence>MNNRSFKTHHAVSLILIIYNLYNDKTQLSQYRKNKDPMRKIQIFLNLQKMLTIFHKKFSVIFSLTFMVLGLINPTFSTQTEQETHLISTPWHESNGGRIRLAITKVSLHGMREGIIEVVLKPEWKTYWRNPGNSGMAPFFNFDQQVAYEIFYPTPQLYQKENDWSLGYKNKVVLPFRIFGSHENLSGSLTIGICNKICMPFTIDFNFSPFFPKNEHLFSSSLLKNAQASLPRIKHNELTISAEKNENALLITIHKNGKITPESLFLDGGDMQIGPAKKISDHQDYTFFSAPIYFTPNEPNQTVFYTISAKDHALSGTFIINKQDHSDISQ</sequence>
<feature type="transmembrane region" description="Helical" evidence="1">
    <location>
        <begin position="58"/>
        <end position="76"/>
    </location>
</feature>
<reference evidence="3 4" key="1">
    <citation type="submission" date="2013-04" db="EMBL/GenBank/DDBJ databases">
        <title>The Genome Sequence of Bartonella bacilliformis Ver097.</title>
        <authorList>
            <consortium name="The Broad Institute Genomics Platform"/>
            <consortium name="The Broad Institute Genome Sequencing Center for Infectious Disease"/>
            <person name="Feldgarden M."/>
            <person name="Kirby J."/>
            <person name="Birtles R."/>
            <person name="Dasch G."/>
            <person name="Hendrix L."/>
            <person name="Koehler J."/>
            <person name="Walker B."/>
            <person name="Young S.K."/>
            <person name="Zeng Q."/>
            <person name="Gargeya S."/>
            <person name="Fitzgerald M."/>
            <person name="Haas B."/>
            <person name="Abouelleil A."/>
            <person name="Allen A.W."/>
            <person name="Alvarado L."/>
            <person name="Arachchi H.M."/>
            <person name="Berlin A.M."/>
            <person name="Chapman S.B."/>
            <person name="Gainer-Dewar J."/>
            <person name="Goldberg J."/>
            <person name="Griggs A."/>
            <person name="Gujja S."/>
            <person name="Hansen M."/>
            <person name="Howarth C."/>
            <person name="Imamovic A."/>
            <person name="Ireland A."/>
            <person name="Larimer J."/>
            <person name="McCowan C."/>
            <person name="Murphy C."/>
            <person name="Pearson M."/>
            <person name="Poon T.W."/>
            <person name="Priest M."/>
            <person name="Roberts A."/>
            <person name="Saif S."/>
            <person name="Shea T."/>
            <person name="Sisk P."/>
            <person name="Sykes S."/>
            <person name="Wortman J."/>
            <person name="Nusbaum C."/>
            <person name="Birren B."/>
        </authorList>
    </citation>
    <scope>NUCLEOTIDE SEQUENCE [LARGE SCALE GENOMIC DNA]</scope>
    <source>
        <strain evidence="3 4">Ver097</strain>
    </source>
</reference>
<organism evidence="3 4">
    <name type="scientific">Bartonella bacilliformis Ver097</name>
    <dbReference type="NCBI Taxonomy" id="1293911"/>
    <lineage>
        <taxon>Bacteria</taxon>
        <taxon>Pseudomonadati</taxon>
        <taxon>Pseudomonadota</taxon>
        <taxon>Alphaproteobacteria</taxon>
        <taxon>Hyphomicrobiales</taxon>
        <taxon>Bartonellaceae</taxon>
        <taxon>Bartonella</taxon>
    </lineage>
</organism>
<keyword evidence="1" id="KW-0812">Transmembrane</keyword>
<dbReference type="HOGENOM" id="CLU_952070_0_0_5"/>
<evidence type="ECO:0000256" key="1">
    <source>
        <dbReference type="SAM" id="Phobius"/>
    </source>
</evidence>
<dbReference type="Proteomes" id="UP000031740">
    <property type="component" value="Unassembled WGS sequence"/>
</dbReference>
<evidence type="ECO:0000313" key="4">
    <source>
        <dbReference type="Proteomes" id="UP000031740"/>
    </source>
</evidence>
<proteinExistence type="predicted"/>
<comment type="caution">
    <text evidence="3">The sequence shown here is derived from an EMBL/GenBank/DDBJ whole genome shotgun (WGS) entry which is preliminary data.</text>
</comment>
<dbReference type="PATRIC" id="fig|1293911.3.peg.547"/>